<evidence type="ECO:0000256" key="5">
    <source>
        <dbReference type="ARBA" id="ARBA00022676"/>
    </source>
</evidence>
<sequence>MALTAQFSALFERGLQAYCEERSLNPTQLSDQQWYQLVAQVAHQAALQFFPKNAPLVDTRKVNYLSMEFLVGRLLGNNLQNLGVYQYVVDEVAKYGKTLVDILEQETDPAFGNGGLGRLAACYLDSMASLAQPAVGYGLHYQYGLFKQSFDWAGRQHEEGDAWGRDFFPLQSHRADFRQPVGFAGEVRHIAGDKYEWQPAWTIYGEAFDLPVVGYKGVQQPLRLWQGYSETAFDLAKFNDGDYLDSESMVIDASKITKVLYPNDNHQNGKELRLMQQYFHCACSVADIIKNHLAKGRTLDQLAEFEVIQLNDTHPAIAIPELMRLLLDQYGYSWEKAWSICSKVFAYTNHTLLPEALEQWDQNLVAKLLPRHLIIIERINLELYQQVKACFDEDELANVWDETAIIANNRVRMANLCVVGSFAVNGVAQIHSDLVVSDLFPAYAKLFNGRFHNVTNGITPRRWIRQANPLLSALLDQHIEGDWTQNLELLRQIEPLAENSAFQTAYAEIKQQNKQALTKVIEETLGIQVNQNAIFDVQIKRFHEYKRQHLNLLNIIATYQELKANPDMPFVPRVFIFAGKAAPGYFMAKQIIQAINNVAHVINHDPDMQGKLQVAFLPNYSVSLAEKIIPAADVSEQISLAGKEASGTGNMKLALNGAITLGTLDGANVEIAEFAGEENVVIFGHTVESVRELREKGYVSREYYEQDEALRKAIDALADGSFAGGNKEIFEPLVYDLLNKDYFCVLADFASYREAQQEVAKRYQNQTAWLKSTILNTARLGSFSSDRSIRDYQTRIWKR</sequence>
<dbReference type="AlphaFoldDB" id="B3H204"/>
<evidence type="ECO:0000256" key="9">
    <source>
        <dbReference type="ARBA" id="ARBA00025174"/>
    </source>
</evidence>
<evidence type="ECO:0000313" key="12">
    <source>
        <dbReference type="EMBL" id="ACE61934.1"/>
    </source>
</evidence>
<dbReference type="SUPFAM" id="SSF53756">
    <property type="entry name" value="UDP-Glycosyltransferase/glycogen phosphorylase"/>
    <property type="match status" value="1"/>
</dbReference>
<evidence type="ECO:0000256" key="8">
    <source>
        <dbReference type="ARBA" id="ARBA00023277"/>
    </source>
</evidence>
<dbReference type="InterPro" id="IPR035090">
    <property type="entry name" value="Pyridoxal_P_attach_site"/>
</dbReference>
<keyword evidence="5 11" id="KW-0328">Glycosyltransferase</keyword>
<evidence type="ECO:0000256" key="10">
    <source>
        <dbReference type="PIRSR" id="PIRSR000460-1"/>
    </source>
</evidence>
<dbReference type="PANTHER" id="PTHR11468:SF25">
    <property type="entry name" value="MALTODEXTRIN PHOSPHORYLASE"/>
    <property type="match status" value="1"/>
</dbReference>
<organism evidence="12 13">
    <name type="scientific">Actinobacillus pleuropneumoniae serotype 7 (strain AP76)</name>
    <dbReference type="NCBI Taxonomy" id="537457"/>
    <lineage>
        <taxon>Bacteria</taxon>
        <taxon>Pseudomonadati</taxon>
        <taxon>Pseudomonadota</taxon>
        <taxon>Gammaproteobacteria</taxon>
        <taxon>Pasteurellales</taxon>
        <taxon>Pasteurellaceae</taxon>
        <taxon>Actinobacillus</taxon>
    </lineage>
</organism>
<evidence type="ECO:0000313" key="13">
    <source>
        <dbReference type="Proteomes" id="UP000001226"/>
    </source>
</evidence>
<comment type="function">
    <text evidence="11">Allosteric enzyme that catalyzes the rate-limiting step in glycogen catabolism, the phosphorolytic cleavage of glycogen to produce glucose-1-phosphate, and plays a central role in maintaining cellular and organismal glucose homeostasis.</text>
</comment>
<comment type="similarity">
    <text evidence="3 11">Belongs to the glycogen phosphorylase family.</text>
</comment>
<evidence type="ECO:0000256" key="3">
    <source>
        <dbReference type="ARBA" id="ARBA00006047"/>
    </source>
</evidence>
<dbReference type="GO" id="GO:0008184">
    <property type="term" value="F:glycogen phosphorylase activity"/>
    <property type="evidence" value="ECO:0007669"/>
    <property type="project" value="InterPro"/>
</dbReference>
<gene>
    <name evidence="12" type="primary">malP</name>
    <name evidence="12" type="ordered locus">APP7_1282</name>
</gene>
<dbReference type="Pfam" id="PF00343">
    <property type="entry name" value="Phosphorylase"/>
    <property type="match status" value="1"/>
</dbReference>
<evidence type="ECO:0000256" key="11">
    <source>
        <dbReference type="RuleBase" id="RU000587"/>
    </source>
</evidence>
<evidence type="ECO:0000256" key="7">
    <source>
        <dbReference type="ARBA" id="ARBA00022898"/>
    </source>
</evidence>
<dbReference type="RefSeq" id="WP_005617715.1">
    <property type="nucleotide sequence ID" value="NC_010939.1"/>
</dbReference>
<comment type="function">
    <text evidence="9">Phosphorylase is an important allosteric enzyme in carbohydrate metabolism. Enzymes from different sources differ in their regulatory mechanisms and in their natural substrates. However, all known phosphorylases share catalytic and structural properties.</text>
</comment>
<dbReference type="CDD" id="cd04300">
    <property type="entry name" value="GT35_Glycogen_Phosphorylase"/>
    <property type="match status" value="1"/>
</dbReference>
<dbReference type="HOGENOM" id="CLU_010198_1_1_6"/>
<dbReference type="GO" id="GO:0005737">
    <property type="term" value="C:cytoplasm"/>
    <property type="evidence" value="ECO:0007669"/>
    <property type="project" value="TreeGrafter"/>
</dbReference>
<keyword evidence="7 10" id="KW-0663">Pyridoxal phosphate</keyword>
<dbReference type="FunFam" id="3.40.50.2000:FF:000003">
    <property type="entry name" value="Alpha-1,4 glucan phosphorylase"/>
    <property type="match status" value="1"/>
</dbReference>
<dbReference type="EC" id="2.4.1.1" evidence="11"/>
<comment type="catalytic activity">
    <reaction evidence="1 11">
        <text>[(1-&gt;4)-alpha-D-glucosyl](n) + phosphate = [(1-&gt;4)-alpha-D-glucosyl](n-1) + alpha-D-glucose 1-phosphate</text>
        <dbReference type="Rhea" id="RHEA:41732"/>
        <dbReference type="Rhea" id="RHEA-COMP:9584"/>
        <dbReference type="Rhea" id="RHEA-COMP:9586"/>
        <dbReference type="ChEBI" id="CHEBI:15444"/>
        <dbReference type="ChEBI" id="CHEBI:43474"/>
        <dbReference type="ChEBI" id="CHEBI:58601"/>
        <dbReference type="EC" id="2.4.1.1"/>
    </reaction>
</comment>
<dbReference type="PIRSF" id="PIRSF000460">
    <property type="entry name" value="Pprylas_GlgP"/>
    <property type="match status" value="1"/>
</dbReference>
<name>B3H204_ACTP7</name>
<dbReference type="Proteomes" id="UP000001226">
    <property type="component" value="Chromosome"/>
</dbReference>
<dbReference type="NCBIfam" id="TIGR02093">
    <property type="entry name" value="P_ylase"/>
    <property type="match status" value="1"/>
</dbReference>
<dbReference type="Gene3D" id="3.40.50.2000">
    <property type="entry name" value="Glycogen Phosphorylase B"/>
    <property type="match status" value="2"/>
</dbReference>
<evidence type="ECO:0000256" key="4">
    <source>
        <dbReference type="ARBA" id="ARBA00022533"/>
    </source>
</evidence>
<dbReference type="InterPro" id="IPR011833">
    <property type="entry name" value="Glycg_phsphrylas"/>
</dbReference>
<dbReference type="InterPro" id="IPR000811">
    <property type="entry name" value="Glyco_trans_35"/>
</dbReference>
<comment type="cofactor">
    <cofactor evidence="2 11">
        <name>pyridoxal 5'-phosphate</name>
        <dbReference type="ChEBI" id="CHEBI:597326"/>
    </cofactor>
</comment>
<reference evidence="13" key="1">
    <citation type="submission" date="2008-06" db="EMBL/GenBank/DDBJ databases">
        <title>Genome and proteome analysis of A. pleuropneumoniae serotype 7.</title>
        <authorList>
            <person name="Linke B."/>
            <person name="Buettner F."/>
            <person name="Martinez-Arias R."/>
            <person name="Goesmann A."/>
            <person name="Baltes N."/>
            <person name="Tegetmeyer H."/>
            <person name="Singh M."/>
            <person name="Gerlach G.F."/>
        </authorList>
    </citation>
    <scope>NUCLEOTIDE SEQUENCE [LARGE SCALE GENOMIC DNA]</scope>
    <source>
        <strain evidence="13">AP76</strain>
    </source>
</reference>
<keyword evidence="8 11" id="KW-0119">Carbohydrate metabolism</keyword>
<dbReference type="GO" id="GO:0030170">
    <property type="term" value="F:pyridoxal phosphate binding"/>
    <property type="evidence" value="ECO:0007669"/>
    <property type="project" value="InterPro"/>
</dbReference>
<dbReference type="KEGG" id="apa:APP7_1282"/>
<dbReference type="GO" id="GO:0005980">
    <property type="term" value="P:glycogen catabolic process"/>
    <property type="evidence" value="ECO:0007669"/>
    <property type="project" value="TreeGrafter"/>
</dbReference>
<evidence type="ECO:0000256" key="6">
    <source>
        <dbReference type="ARBA" id="ARBA00022679"/>
    </source>
</evidence>
<feature type="modified residue" description="N6-(pyridoxal phosphate)lysine" evidence="10">
    <location>
        <position position="652"/>
    </location>
</feature>
<evidence type="ECO:0000256" key="2">
    <source>
        <dbReference type="ARBA" id="ARBA00001933"/>
    </source>
</evidence>
<keyword evidence="6 11" id="KW-0808">Transferase</keyword>
<dbReference type="PANTHER" id="PTHR11468">
    <property type="entry name" value="GLYCOGEN PHOSPHORYLASE"/>
    <property type="match status" value="1"/>
</dbReference>
<dbReference type="PROSITE" id="PS00102">
    <property type="entry name" value="PHOSPHORYLASE"/>
    <property type="match status" value="1"/>
</dbReference>
<dbReference type="EMBL" id="CP001091">
    <property type="protein sequence ID" value="ACE61934.1"/>
    <property type="molecule type" value="Genomic_DNA"/>
</dbReference>
<proteinExistence type="inferred from homology"/>
<protein>
    <recommendedName>
        <fullName evidence="11">Alpha-1,4 glucan phosphorylase</fullName>
        <ecNumber evidence="11">2.4.1.1</ecNumber>
    </recommendedName>
</protein>
<keyword evidence="4" id="KW-0021">Allosteric enzyme</keyword>
<dbReference type="CAZy" id="GT35">
    <property type="family name" value="Glycosyltransferase Family 35"/>
</dbReference>
<evidence type="ECO:0000256" key="1">
    <source>
        <dbReference type="ARBA" id="ARBA00001275"/>
    </source>
</evidence>
<accession>B3H204</accession>